<organism evidence="2 3">
    <name type="scientific">Neotoma lepida</name>
    <name type="common">Desert woodrat</name>
    <dbReference type="NCBI Taxonomy" id="56216"/>
    <lineage>
        <taxon>Eukaryota</taxon>
        <taxon>Metazoa</taxon>
        <taxon>Chordata</taxon>
        <taxon>Craniata</taxon>
        <taxon>Vertebrata</taxon>
        <taxon>Euteleostomi</taxon>
        <taxon>Mammalia</taxon>
        <taxon>Eutheria</taxon>
        <taxon>Euarchontoglires</taxon>
        <taxon>Glires</taxon>
        <taxon>Rodentia</taxon>
        <taxon>Myomorpha</taxon>
        <taxon>Muroidea</taxon>
        <taxon>Cricetidae</taxon>
        <taxon>Neotominae</taxon>
        <taxon>Neotoma</taxon>
    </lineage>
</organism>
<dbReference type="Gene3D" id="1.10.510.10">
    <property type="entry name" value="Transferase(Phosphotransferase) domain 1"/>
    <property type="match status" value="1"/>
</dbReference>
<feature type="domain" description="Protein kinase" evidence="1">
    <location>
        <begin position="13"/>
        <end position="58"/>
    </location>
</feature>
<dbReference type="InterPro" id="IPR011009">
    <property type="entry name" value="Kinase-like_dom_sf"/>
</dbReference>
<comment type="caution">
    <text evidence="2">The sequence shown here is derived from an EMBL/GenBank/DDBJ whole genome shotgun (WGS) entry which is preliminary data.</text>
</comment>
<sequence>PEGDNATTAAINDPDVLNSQQYGLSPDYWSLGCLICEMIKGQPPVQGCKKKASWKEMNGSQVLETRGVYSP</sequence>
<proteinExistence type="predicted"/>
<dbReference type="InterPro" id="IPR000719">
    <property type="entry name" value="Prot_kinase_dom"/>
</dbReference>
<dbReference type="GO" id="GO:0005524">
    <property type="term" value="F:ATP binding"/>
    <property type="evidence" value="ECO:0007669"/>
    <property type="project" value="InterPro"/>
</dbReference>
<dbReference type="OrthoDB" id="354826at2759"/>
<protein>
    <recommendedName>
        <fullName evidence="1">Protein kinase domain-containing protein</fullName>
    </recommendedName>
</protein>
<feature type="non-terminal residue" evidence="2">
    <location>
        <position position="71"/>
    </location>
</feature>
<dbReference type="GO" id="GO:0004672">
    <property type="term" value="F:protein kinase activity"/>
    <property type="evidence" value="ECO:0007669"/>
    <property type="project" value="InterPro"/>
</dbReference>
<reference evidence="2 3" key="1">
    <citation type="submission" date="2016-06" db="EMBL/GenBank/DDBJ databases">
        <title>The Draft Genome Sequence and Annotation of the Desert Woodrat Neotoma lepida.</title>
        <authorList>
            <person name="Campbell M."/>
            <person name="Oakeson K.F."/>
            <person name="Yandell M."/>
            <person name="Halpert J.R."/>
            <person name="Dearing D."/>
        </authorList>
    </citation>
    <scope>NUCLEOTIDE SEQUENCE [LARGE SCALE GENOMIC DNA]</scope>
    <source>
        <strain evidence="2">417</strain>
        <tissue evidence="2">Liver</tissue>
    </source>
</reference>
<dbReference type="AlphaFoldDB" id="A0A1A6GDR0"/>
<dbReference type="Pfam" id="PF00069">
    <property type="entry name" value="Pkinase"/>
    <property type="match status" value="1"/>
</dbReference>
<feature type="non-terminal residue" evidence="2">
    <location>
        <position position="1"/>
    </location>
</feature>
<evidence type="ECO:0000259" key="1">
    <source>
        <dbReference type="Pfam" id="PF00069"/>
    </source>
</evidence>
<dbReference type="SUPFAM" id="SSF56112">
    <property type="entry name" value="Protein kinase-like (PK-like)"/>
    <property type="match status" value="1"/>
</dbReference>
<evidence type="ECO:0000313" key="3">
    <source>
        <dbReference type="Proteomes" id="UP000092124"/>
    </source>
</evidence>
<dbReference type="Proteomes" id="UP000092124">
    <property type="component" value="Unassembled WGS sequence"/>
</dbReference>
<accession>A0A1A6GDR0</accession>
<dbReference type="STRING" id="56216.A0A1A6GDR0"/>
<name>A0A1A6GDR0_NEOLE</name>
<evidence type="ECO:0000313" key="2">
    <source>
        <dbReference type="EMBL" id="OBS63472.1"/>
    </source>
</evidence>
<dbReference type="EMBL" id="LZPO01099884">
    <property type="protein sequence ID" value="OBS63472.1"/>
    <property type="molecule type" value="Genomic_DNA"/>
</dbReference>
<keyword evidence="3" id="KW-1185">Reference proteome</keyword>
<gene>
    <name evidence="2" type="ORF">A6R68_08026</name>
</gene>